<dbReference type="Proteomes" id="UP000222056">
    <property type="component" value="Unassembled WGS sequence"/>
</dbReference>
<reference evidence="5" key="1">
    <citation type="submission" date="2016-10" db="EMBL/GenBank/DDBJ databases">
        <authorList>
            <person name="Varghese N."/>
            <person name="Submissions S."/>
        </authorList>
    </citation>
    <scope>NUCLEOTIDE SEQUENCE [LARGE SCALE GENOMIC DNA]</scope>
    <source>
        <strain evidence="5">ATCC 35263</strain>
    </source>
</reference>
<dbReference type="InterPro" id="IPR010994">
    <property type="entry name" value="RuvA_2-like"/>
</dbReference>
<dbReference type="InterPro" id="IPR019554">
    <property type="entry name" value="Soluble_ligand-bd"/>
</dbReference>
<dbReference type="STRING" id="29539.SAMN02745716_1426"/>
<accession>A0A1H6FU80</accession>
<dbReference type="GO" id="GO:0006281">
    <property type="term" value="P:DNA repair"/>
    <property type="evidence" value="ECO:0007669"/>
    <property type="project" value="InterPro"/>
</dbReference>
<dbReference type="PANTHER" id="PTHR21180">
    <property type="entry name" value="ENDONUCLEASE/EXONUCLEASE/PHOSPHATASE FAMILY DOMAIN-CONTAINING PROTEIN 1"/>
    <property type="match status" value="1"/>
</dbReference>
<dbReference type="Pfam" id="PF10531">
    <property type="entry name" value="SLBB"/>
    <property type="match status" value="1"/>
</dbReference>
<feature type="region of interest" description="Disordered" evidence="1">
    <location>
        <begin position="152"/>
        <end position="185"/>
    </location>
</feature>
<name>A0A1H6FU80_THEAL</name>
<dbReference type="Gene3D" id="1.10.150.320">
    <property type="entry name" value="Photosystem II 12 kDa extrinsic protein"/>
    <property type="match status" value="1"/>
</dbReference>
<keyword evidence="5" id="KW-1185">Reference proteome</keyword>
<dbReference type="PANTHER" id="PTHR21180:SF32">
    <property type="entry name" value="ENDONUCLEASE_EXONUCLEASE_PHOSPHATASE FAMILY DOMAIN-CONTAINING PROTEIN 1"/>
    <property type="match status" value="1"/>
</dbReference>
<evidence type="ECO:0000256" key="1">
    <source>
        <dbReference type="SAM" id="MobiDB-lite"/>
    </source>
</evidence>
<feature type="domain" description="Helix-hairpin-helix DNA-binding motif class 1" evidence="3">
    <location>
        <begin position="201"/>
        <end position="220"/>
    </location>
</feature>
<dbReference type="AlphaFoldDB" id="A0A1H6FU80"/>
<evidence type="ECO:0000256" key="2">
    <source>
        <dbReference type="SAM" id="Phobius"/>
    </source>
</evidence>
<evidence type="ECO:0000259" key="3">
    <source>
        <dbReference type="SMART" id="SM00278"/>
    </source>
</evidence>
<evidence type="ECO:0000313" key="5">
    <source>
        <dbReference type="Proteomes" id="UP000222056"/>
    </source>
</evidence>
<evidence type="ECO:0000313" key="4">
    <source>
        <dbReference type="EMBL" id="SEH13962.1"/>
    </source>
</evidence>
<dbReference type="GO" id="GO:0015628">
    <property type="term" value="P:protein secretion by the type II secretion system"/>
    <property type="evidence" value="ECO:0007669"/>
    <property type="project" value="TreeGrafter"/>
</dbReference>
<dbReference type="InterPro" id="IPR003583">
    <property type="entry name" value="Hlx-hairpin-Hlx_DNA-bd_motif"/>
</dbReference>
<feature type="domain" description="Helix-hairpin-helix DNA-binding motif class 1" evidence="3">
    <location>
        <begin position="230"/>
        <end position="249"/>
    </location>
</feature>
<dbReference type="SUPFAM" id="SSF47781">
    <property type="entry name" value="RuvA domain 2-like"/>
    <property type="match status" value="1"/>
</dbReference>
<keyword evidence="2" id="KW-0812">Transmembrane</keyword>
<dbReference type="GO" id="GO:0015627">
    <property type="term" value="C:type II protein secretion system complex"/>
    <property type="evidence" value="ECO:0007669"/>
    <property type="project" value="TreeGrafter"/>
</dbReference>
<dbReference type="InterPro" id="IPR051675">
    <property type="entry name" value="Endo/Exo/Phosphatase_dom_1"/>
</dbReference>
<dbReference type="Pfam" id="PF12836">
    <property type="entry name" value="HHH_3"/>
    <property type="match status" value="1"/>
</dbReference>
<dbReference type="GO" id="GO:0003677">
    <property type="term" value="F:DNA binding"/>
    <property type="evidence" value="ECO:0007669"/>
    <property type="project" value="InterPro"/>
</dbReference>
<keyword evidence="2" id="KW-0472">Membrane</keyword>
<dbReference type="SMART" id="SM00278">
    <property type="entry name" value="HhH1"/>
    <property type="match status" value="2"/>
</dbReference>
<gene>
    <name evidence="4" type="ORF">SAMN02745716_1426</name>
</gene>
<protein>
    <submittedName>
        <fullName evidence="4">Competence protein ComEA</fullName>
    </submittedName>
</protein>
<dbReference type="Gene3D" id="3.10.560.10">
    <property type="entry name" value="Outer membrane lipoprotein wza domain like"/>
    <property type="match status" value="1"/>
</dbReference>
<feature type="transmembrane region" description="Helical" evidence="2">
    <location>
        <begin position="50"/>
        <end position="67"/>
    </location>
</feature>
<organism evidence="4 5">
    <name type="scientific">Thermoleophilum album</name>
    <dbReference type="NCBI Taxonomy" id="29539"/>
    <lineage>
        <taxon>Bacteria</taxon>
        <taxon>Bacillati</taxon>
        <taxon>Actinomycetota</taxon>
        <taxon>Thermoleophilia</taxon>
        <taxon>Thermoleophilales</taxon>
        <taxon>Thermoleophilaceae</taxon>
        <taxon>Thermoleophilum</taxon>
    </lineage>
</organism>
<sequence>MALVEPPRADRERVCEPAWEEAQPCARASDARVLGLGELGRLEGDQLRRLLAGVLVLAALVVAFVSWQRGGERARRERPVLSVRSSAERASARFAWVHVVGAVRRPGVYRLPDRALVARAVAAAGGADRAADLTALNLAARIEDGQQVVVPRRGAQPAGASAGVPTSPATAGGAGGAGSSAPGARAAAAGGKLSLRTATLEQLEQLDGIGPTLARRILAYRERRGFRSLDELREVEGIGEKRFEALREQLAP</sequence>
<dbReference type="EMBL" id="FNWJ01000002">
    <property type="protein sequence ID" value="SEH13962.1"/>
    <property type="molecule type" value="Genomic_DNA"/>
</dbReference>
<keyword evidence="2" id="KW-1133">Transmembrane helix</keyword>
<feature type="compositionally biased region" description="Low complexity" evidence="1">
    <location>
        <begin position="162"/>
        <end position="171"/>
    </location>
</feature>
<proteinExistence type="predicted"/>